<comment type="subcellular location">
    <subcellularLocation>
        <location evidence="1">Cell envelope</location>
    </subcellularLocation>
</comment>
<protein>
    <submittedName>
        <fullName evidence="4">LppX_LprAFG lipoprotein</fullName>
    </submittedName>
</protein>
<evidence type="ECO:0000256" key="1">
    <source>
        <dbReference type="ARBA" id="ARBA00004196"/>
    </source>
</evidence>
<dbReference type="EMBL" id="JAGSOV010000033">
    <property type="protein sequence ID" value="MCO1656170.1"/>
    <property type="molecule type" value="Genomic_DNA"/>
</dbReference>
<dbReference type="RefSeq" id="WP_252438644.1">
    <property type="nucleotide sequence ID" value="NZ_JAGSOV010000033.1"/>
</dbReference>
<evidence type="ECO:0000256" key="3">
    <source>
        <dbReference type="ARBA" id="ARBA00022475"/>
    </source>
</evidence>
<dbReference type="InterPro" id="IPR029046">
    <property type="entry name" value="LolA/LolB/LppX"/>
</dbReference>
<accession>A0ABT0ZZJ3</accession>
<reference evidence="4" key="1">
    <citation type="submission" date="2021-04" db="EMBL/GenBank/DDBJ databases">
        <title>Pseudonocardia sp. nov., isolated from sandy soil of mangrove forest.</title>
        <authorList>
            <person name="Zan Z."/>
            <person name="Huang R."/>
            <person name="Liu W."/>
        </authorList>
    </citation>
    <scope>NUCLEOTIDE SEQUENCE</scope>
    <source>
        <strain evidence="4">S2-4</strain>
    </source>
</reference>
<evidence type="ECO:0000313" key="4">
    <source>
        <dbReference type="EMBL" id="MCO1656170.1"/>
    </source>
</evidence>
<evidence type="ECO:0000256" key="2">
    <source>
        <dbReference type="ARBA" id="ARBA00009194"/>
    </source>
</evidence>
<dbReference type="Gene3D" id="2.50.20.20">
    <property type="match status" value="1"/>
</dbReference>
<gene>
    <name evidence="4" type="ORF">KDL28_14010</name>
</gene>
<dbReference type="Pfam" id="PF07161">
    <property type="entry name" value="LppX_LprAFG"/>
    <property type="match status" value="1"/>
</dbReference>
<name>A0ABT0ZZJ3_9PSEU</name>
<dbReference type="SUPFAM" id="SSF89392">
    <property type="entry name" value="Prokaryotic lipoproteins and lipoprotein localization factors"/>
    <property type="match status" value="1"/>
</dbReference>
<organism evidence="4 5">
    <name type="scientific">Pseudonocardia humida</name>
    <dbReference type="NCBI Taxonomy" id="2800819"/>
    <lineage>
        <taxon>Bacteria</taxon>
        <taxon>Bacillati</taxon>
        <taxon>Actinomycetota</taxon>
        <taxon>Actinomycetes</taxon>
        <taxon>Pseudonocardiales</taxon>
        <taxon>Pseudonocardiaceae</taxon>
        <taxon>Pseudonocardia</taxon>
    </lineage>
</organism>
<comment type="similarity">
    <text evidence="2">Belongs to the LppX/LprAFG lipoprotein family.</text>
</comment>
<keyword evidence="3" id="KW-0472">Membrane</keyword>
<dbReference type="InterPro" id="IPR009830">
    <property type="entry name" value="LppX/LprAFG"/>
</dbReference>
<dbReference type="CDD" id="cd16334">
    <property type="entry name" value="LppX-like"/>
    <property type="match status" value="1"/>
</dbReference>
<comment type="caution">
    <text evidence="4">The sequence shown here is derived from an EMBL/GenBank/DDBJ whole genome shotgun (WGS) entry which is preliminary data.</text>
</comment>
<proteinExistence type="inferred from homology"/>
<sequence>MALALAAAAVLPTACSGGPAEPELPNATELLSRSADAMRTVTSAAVDIAVDPAVTSVPIRSAVGTITADGQAEGTAVLTLAGGAPLEYQLVVTGDVLYLKGPTGGYSPLPLASAAAIYDPTAILDPDRGTAALLAGADQGTTQAREVSDGVDAYRVAATFPAERVATLVPGVTQSVPGVVWLDAATSRLVRAELDLPDGPAGAGGPVTVRMSEFDAPVSIAPPA</sequence>
<keyword evidence="5" id="KW-1185">Reference proteome</keyword>
<keyword evidence="4" id="KW-0449">Lipoprotein</keyword>
<keyword evidence="3" id="KW-1003">Cell membrane</keyword>
<evidence type="ECO:0000313" key="5">
    <source>
        <dbReference type="Proteomes" id="UP001165283"/>
    </source>
</evidence>
<dbReference type="Proteomes" id="UP001165283">
    <property type="component" value="Unassembled WGS sequence"/>
</dbReference>